<reference evidence="1 2" key="1">
    <citation type="submission" date="2020-08" db="EMBL/GenBank/DDBJ databases">
        <title>Sphingomonas sp. sand1-3 16S ribosomal RNA gene Genome sequencing and assembly.</title>
        <authorList>
            <person name="Kang M."/>
        </authorList>
    </citation>
    <scope>NUCLEOTIDE SEQUENCE [LARGE SCALE GENOMIC DNA]</scope>
    <source>
        <strain evidence="2">sand1-3</strain>
    </source>
</reference>
<keyword evidence="2" id="KW-1185">Reference proteome</keyword>
<dbReference type="AlphaFoldDB" id="A0A7G9L2E2"/>
<evidence type="ECO:0000313" key="1">
    <source>
        <dbReference type="EMBL" id="QNM82791.1"/>
    </source>
</evidence>
<dbReference type="EMBL" id="CP060697">
    <property type="protein sequence ID" value="QNM82791.1"/>
    <property type="molecule type" value="Genomic_DNA"/>
</dbReference>
<protein>
    <submittedName>
        <fullName evidence="1">Uncharacterized protein</fullName>
    </submittedName>
</protein>
<gene>
    <name evidence="1" type="ORF">H8M03_12540</name>
</gene>
<proteinExistence type="predicted"/>
<dbReference type="Proteomes" id="UP000515861">
    <property type="component" value="Chromosome"/>
</dbReference>
<name>A0A7G9L2E2_9SPHN</name>
<accession>A0A7G9L2E2</accession>
<organism evidence="1 2">
    <name type="scientific">Sphingomonas sabuli</name>
    <dbReference type="NCBI Taxonomy" id="2764186"/>
    <lineage>
        <taxon>Bacteria</taxon>
        <taxon>Pseudomonadati</taxon>
        <taxon>Pseudomonadota</taxon>
        <taxon>Alphaproteobacteria</taxon>
        <taxon>Sphingomonadales</taxon>
        <taxon>Sphingomonadaceae</taxon>
        <taxon>Sphingomonas</taxon>
    </lineage>
</organism>
<dbReference type="RefSeq" id="WP_187479746.1">
    <property type="nucleotide sequence ID" value="NZ_CP060697.1"/>
</dbReference>
<evidence type="ECO:0000313" key="2">
    <source>
        <dbReference type="Proteomes" id="UP000515861"/>
    </source>
</evidence>
<dbReference type="KEGG" id="ssau:H8M03_12540"/>
<sequence length="61" mass="6410">MTYGLGRGLSVADGPALPAARTAVRTPIRSWRALAADQRLVAVEHALRAATGRIDAFPIAL</sequence>